<keyword evidence="3" id="KW-1185">Reference proteome</keyword>
<dbReference type="OrthoDB" id="1690557at2"/>
<evidence type="ECO:0000256" key="1">
    <source>
        <dbReference type="SAM" id="Coils"/>
    </source>
</evidence>
<dbReference type="AlphaFoldDB" id="A0A1H2YP65"/>
<dbReference type="EMBL" id="FNNG01000006">
    <property type="protein sequence ID" value="SDX07023.1"/>
    <property type="molecule type" value="Genomic_DNA"/>
</dbReference>
<organism evidence="2 3">
    <name type="scientific">Tepidimicrobium xylanilyticum</name>
    <dbReference type="NCBI Taxonomy" id="1123352"/>
    <lineage>
        <taxon>Bacteria</taxon>
        <taxon>Bacillati</taxon>
        <taxon>Bacillota</taxon>
        <taxon>Tissierellia</taxon>
        <taxon>Tissierellales</taxon>
        <taxon>Tepidimicrobiaceae</taxon>
        <taxon>Tepidimicrobium</taxon>
    </lineage>
</organism>
<reference evidence="2 3" key="1">
    <citation type="submission" date="2016-10" db="EMBL/GenBank/DDBJ databases">
        <authorList>
            <person name="de Groot N.N."/>
        </authorList>
    </citation>
    <scope>NUCLEOTIDE SEQUENCE [LARGE SCALE GENOMIC DNA]</scope>
    <source>
        <strain evidence="2 3">DSM 23310</strain>
    </source>
</reference>
<gene>
    <name evidence="2" type="ORF">SAMN05660923_01680</name>
</gene>
<evidence type="ECO:0000313" key="2">
    <source>
        <dbReference type="EMBL" id="SDX07023.1"/>
    </source>
</evidence>
<sequence length="148" mass="17195">MEVLKLIDEIEDILENASSLPFSNKVMVDAEELFEIIREIRIKLPDELKQAAWIKEERQRILAEAQKDADTILNEAELKLEELIEQDEITKKAKERAEEIITKAQNNAKSIRLGALEYADNILLETQENLKNIIDLLNKNRQELRGDR</sequence>
<proteinExistence type="predicted"/>
<dbReference type="RefSeq" id="WP_093752703.1">
    <property type="nucleotide sequence ID" value="NZ_BSYN01000006.1"/>
</dbReference>
<protein>
    <recommendedName>
        <fullName evidence="4">ATPase</fullName>
    </recommendedName>
</protein>
<accession>A0A1H2YP65</accession>
<evidence type="ECO:0008006" key="4">
    <source>
        <dbReference type="Google" id="ProtNLM"/>
    </source>
</evidence>
<keyword evidence="1" id="KW-0175">Coiled coil</keyword>
<evidence type="ECO:0000313" key="3">
    <source>
        <dbReference type="Proteomes" id="UP000198828"/>
    </source>
</evidence>
<feature type="coiled-coil region" evidence="1">
    <location>
        <begin position="62"/>
        <end position="147"/>
    </location>
</feature>
<name>A0A1H2YP65_9FIRM</name>
<dbReference type="Proteomes" id="UP000198828">
    <property type="component" value="Unassembled WGS sequence"/>
</dbReference>